<dbReference type="Proteomes" id="UP000034213">
    <property type="component" value="Unassembled WGS sequence"/>
</dbReference>
<evidence type="ECO:0000256" key="1">
    <source>
        <dbReference type="ARBA" id="ARBA00022679"/>
    </source>
</evidence>
<dbReference type="InterPro" id="IPR020568">
    <property type="entry name" value="Ribosomal_Su5_D2-typ_SF"/>
</dbReference>
<name>A0A0G1C2E9_9BACT</name>
<dbReference type="InterPro" id="IPR036554">
    <property type="entry name" value="GHMP_kinase_C_sf"/>
</dbReference>
<organism evidence="8 9">
    <name type="scientific">Candidatus Beckwithbacteria bacterium GW2011_GWA2_43_10</name>
    <dbReference type="NCBI Taxonomy" id="1618369"/>
    <lineage>
        <taxon>Bacteria</taxon>
        <taxon>Candidatus Beckwithiibacteriota</taxon>
    </lineage>
</organism>
<dbReference type="Pfam" id="PF08544">
    <property type="entry name" value="GHMP_kinases_C"/>
    <property type="match status" value="1"/>
</dbReference>
<dbReference type="EMBL" id="LCEW01000031">
    <property type="protein sequence ID" value="KKS79619.1"/>
    <property type="molecule type" value="Genomic_DNA"/>
</dbReference>
<evidence type="ECO:0000313" key="8">
    <source>
        <dbReference type="EMBL" id="KKS79619.1"/>
    </source>
</evidence>
<dbReference type="PANTHER" id="PTHR32463:SF0">
    <property type="entry name" value="L-FUCOSE KINASE"/>
    <property type="match status" value="1"/>
</dbReference>
<dbReference type="InterPro" id="IPR001174">
    <property type="entry name" value="HddA/FKP"/>
</dbReference>
<dbReference type="PANTHER" id="PTHR32463">
    <property type="entry name" value="L-FUCOSE KINASE"/>
    <property type="match status" value="1"/>
</dbReference>
<dbReference type="PIRSF" id="PIRSF036406">
    <property type="entry name" value="Hept_kin"/>
    <property type="match status" value="1"/>
</dbReference>
<sequence length="337" mass="36580">MKIKSCAPCRISLVGGGTDVDPFAWQYGGQVINLAIDLYHCVTLIPHQSSQLKLEALGESKLINQIYAFPYHQDQKFDLIYAILNFFKPQINSGFTLTVTGPQHPPLGLGRSSSAAVAIIAAFNSWLNTRLTPLDIGLLATRLEIKELGWAGGKQDSLAVALGGLNLMYFGPGDRIKVEPIKMDQSNLKALKENLFMIYLGGERHSSDQQKTLISGMSDKNKLQALISLKSAVNPAVKALQSADWPALGKILHQAWKDKKISNPQVSNSQIDKLYDIALAHGAYGGKIAGSGGAGNMFFIIPPEKKPSAINALINQSVKLIDFNFDFGGVKVAVYDN</sequence>
<dbReference type="GO" id="GO:0050201">
    <property type="term" value="F:fucokinase activity"/>
    <property type="evidence" value="ECO:0007669"/>
    <property type="project" value="TreeGrafter"/>
</dbReference>
<dbReference type="AlphaFoldDB" id="A0A0G1C2E9"/>
<dbReference type="PRINTS" id="PR00960">
    <property type="entry name" value="LMBPPROTEIN"/>
</dbReference>
<dbReference type="InterPro" id="IPR014606">
    <property type="entry name" value="Heptose_7-P_kinase"/>
</dbReference>
<keyword evidence="3" id="KW-0418">Kinase</keyword>
<dbReference type="GO" id="GO:0005524">
    <property type="term" value="F:ATP binding"/>
    <property type="evidence" value="ECO:0007669"/>
    <property type="project" value="UniProtKB-KW"/>
</dbReference>
<keyword evidence="2" id="KW-0547">Nucleotide-binding</keyword>
<dbReference type="GO" id="GO:0042352">
    <property type="term" value="P:GDP-L-fucose salvage"/>
    <property type="evidence" value="ECO:0007669"/>
    <property type="project" value="TreeGrafter"/>
</dbReference>
<dbReference type="SUPFAM" id="SSF54211">
    <property type="entry name" value="Ribosomal protein S5 domain 2-like"/>
    <property type="match status" value="1"/>
</dbReference>
<comment type="similarity">
    <text evidence="5">Belongs to the GHMP kinase family.</text>
</comment>
<proteinExistence type="inferred from homology"/>
<dbReference type="Gene3D" id="3.30.230.120">
    <property type="match status" value="1"/>
</dbReference>
<reference evidence="8 9" key="1">
    <citation type="journal article" date="2015" name="Nature">
        <title>rRNA introns, odd ribosomes, and small enigmatic genomes across a large radiation of phyla.</title>
        <authorList>
            <person name="Brown C.T."/>
            <person name="Hug L.A."/>
            <person name="Thomas B.C."/>
            <person name="Sharon I."/>
            <person name="Castelle C.J."/>
            <person name="Singh A."/>
            <person name="Wilkins M.J."/>
            <person name="Williams K.H."/>
            <person name="Banfield J.F."/>
        </authorList>
    </citation>
    <scope>NUCLEOTIDE SEQUENCE [LARGE SCALE GENOMIC DNA]</scope>
</reference>
<keyword evidence="1" id="KW-0808">Transferase</keyword>
<comment type="caution">
    <text evidence="8">The sequence shown here is derived from an EMBL/GenBank/DDBJ whole genome shotgun (WGS) entry which is preliminary data.</text>
</comment>
<dbReference type="InterPro" id="IPR006204">
    <property type="entry name" value="GHMP_kinase_N_dom"/>
</dbReference>
<evidence type="ECO:0000313" key="9">
    <source>
        <dbReference type="Proteomes" id="UP000034213"/>
    </source>
</evidence>
<dbReference type="InterPro" id="IPR052203">
    <property type="entry name" value="GHMP_Kinase-Related"/>
</dbReference>
<feature type="domain" description="GHMP kinase N-terminal" evidence="6">
    <location>
        <begin position="79"/>
        <end position="164"/>
    </location>
</feature>
<gene>
    <name evidence="8" type="ORF">UV54_C0031G0005</name>
</gene>
<protein>
    <submittedName>
        <fullName evidence="8">Uncharacterized protein</fullName>
    </submittedName>
</protein>
<dbReference type="InterPro" id="IPR013750">
    <property type="entry name" value="GHMP_kinase_C_dom"/>
</dbReference>
<evidence type="ECO:0000256" key="3">
    <source>
        <dbReference type="ARBA" id="ARBA00022777"/>
    </source>
</evidence>
<accession>A0A0G1C2E9</accession>
<evidence type="ECO:0000256" key="4">
    <source>
        <dbReference type="ARBA" id="ARBA00022840"/>
    </source>
</evidence>
<evidence type="ECO:0000259" key="6">
    <source>
        <dbReference type="Pfam" id="PF00288"/>
    </source>
</evidence>
<evidence type="ECO:0000259" key="7">
    <source>
        <dbReference type="Pfam" id="PF08544"/>
    </source>
</evidence>
<evidence type="ECO:0000256" key="2">
    <source>
        <dbReference type="ARBA" id="ARBA00022741"/>
    </source>
</evidence>
<dbReference type="Pfam" id="PF00288">
    <property type="entry name" value="GHMP_kinases_N"/>
    <property type="match status" value="1"/>
</dbReference>
<dbReference type="STRING" id="1618369.UV54_C0031G0005"/>
<keyword evidence="4" id="KW-0067">ATP-binding</keyword>
<dbReference type="SUPFAM" id="SSF55060">
    <property type="entry name" value="GHMP Kinase, C-terminal domain"/>
    <property type="match status" value="1"/>
</dbReference>
<evidence type="ECO:0000256" key="5">
    <source>
        <dbReference type="ARBA" id="ARBA00038121"/>
    </source>
</evidence>
<feature type="domain" description="GHMP kinase C-terminal" evidence="7">
    <location>
        <begin position="236"/>
        <end position="313"/>
    </location>
</feature>